<keyword evidence="2 5" id="KW-0547">Nucleotide-binding</keyword>
<gene>
    <name evidence="8" type="ORF">E1298_26575</name>
</gene>
<dbReference type="CDD" id="cd14014">
    <property type="entry name" value="STKc_PknB_like"/>
    <property type="match status" value="1"/>
</dbReference>
<dbReference type="PANTHER" id="PTHR43289:SF34">
    <property type="entry name" value="SERINE_THREONINE-PROTEIN KINASE YBDM-RELATED"/>
    <property type="match status" value="1"/>
</dbReference>
<dbReference type="PANTHER" id="PTHR43289">
    <property type="entry name" value="MITOGEN-ACTIVATED PROTEIN KINASE KINASE KINASE 20-RELATED"/>
    <property type="match status" value="1"/>
</dbReference>
<keyword evidence="4 5" id="KW-0067">ATP-binding</keyword>
<sequence length="297" mass="30904">MQSPHSRPGPAASLGELRPDDPTRVGRYGIEAKIGEGGMGAVYLGRDPDGRPVAVKVVRSELAGDRTFLARFHDEAANAERVASFCTAQVLEHGSDLGLAYMVTEYIDGPSLLQHVSENGALSPGMLHGVAVGVAAALVAIHSAGLVHRDLKPSNVLLSISGPRVIDFGIARALDMASAHTRTGQVVGTPGWIAPEQITTQQVTPAVDLFAWGCLVAFAANGRNPFGQGSFQIMAARAVHAEPELGELPAPLAGLVRSCLVKDPQLRPTARDLLLALVGGAGEAAVNTTLGESWAPP</sequence>
<dbReference type="SMART" id="SM00220">
    <property type="entry name" value="S_TKc"/>
    <property type="match status" value="1"/>
</dbReference>
<feature type="binding site" evidence="5">
    <location>
        <position position="56"/>
    </location>
    <ligand>
        <name>ATP</name>
        <dbReference type="ChEBI" id="CHEBI:30616"/>
    </ligand>
</feature>
<dbReference type="AlphaFoldDB" id="A0A4R5B5I2"/>
<dbReference type="InterPro" id="IPR017441">
    <property type="entry name" value="Protein_kinase_ATP_BS"/>
</dbReference>
<evidence type="ECO:0000256" key="4">
    <source>
        <dbReference type="ARBA" id="ARBA00022840"/>
    </source>
</evidence>
<dbReference type="Gene3D" id="3.30.200.20">
    <property type="entry name" value="Phosphorylase Kinase, domain 1"/>
    <property type="match status" value="1"/>
</dbReference>
<dbReference type="RefSeq" id="WP_131897898.1">
    <property type="nucleotide sequence ID" value="NZ_SMKU01000160.1"/>
</dbReference>
<dbReference type="InterPro" id="IPR000719">
    <property type="entry name" value="Prot_kinase_dom"/>
</dbReference>
<dbReference type="GO" id="GO:0005524">
    <property type="term" value="F:ATP binding"/>
    <property type="evidence" value="ECO:0007669"/>
    <property type="project" value="UniProtKB-UniRule"/>
</dbReference>
<dbReference type="Proteomes" id="UP000294513">
    <property type="component" value="Unassembled WGS sequence"/>
</dbReference>
<keyword evidence="3 8" id="KW-0418">Kinase</keyword>
<evidence type="ECO:0000256" key="2">
    <source>
        <dbReference type="ARBA" id="ARBA00022741"/>
    </source>
</evidence>
<name>A0A4R5B5I2_9ACTN</name>
<keyword evidence="8" id="KW-0723">Serine/threonine-protein kinase</keyword>
<dbReference type="SUPFAM" id="SSF56112">
    <property type="entry name" value="Protein kinase-like (PK-like)"/>
    <property type="match status" value="1"/>
</dbReference>
<proteinExistence type="predicted"/>
<evidence type="ECO:0000256" key="5">
    <source>
        <dbReference type="PROSITE-ProRule" id="PRU10141"/>
    </source>
</evidence>
<protein>
    <submittedName>
        <fullName evidence="8">Serine/threonine protein kinase</fullName>
    </submittedName>
</protein>
<evidence type="ECO:0000256" key="1">
    <source>
        <dbReference type="ARBA" id="ARBA00022679"/>
    </source>
</evidence>
<evidence type="ECO:0000256" key="6">
    <source>
        <dbReference type="SAM" id="MobiDB-lite"/>
    </source>
</evidence>
<dbReference type="Pfam" id="PF00069">
    <property type="entry name" value="Pkinase"/>
    <property type="match status" value="1"/>
</dbReference>
<dbReference type="EMBL" id="SMKU01000160">
    <property type="protein sequence ID" value="TDD80069.1"/>
    <property type="molecule type" value="Genomic_DNA"/>
</dbReference>
<dbReference type="PROSITE" id="PS50011">
    <property type="entry name" value="PROTEIN_KINASE_DOM"/>
    <property type="match status" value="1"/>
</dbReference>
<dbReference type="PROSITE" id="PS00108">
    <property type="entry name" value="PROTEIN_KINASE_ST"/>
    <property type="match status" value="1"/>
</dbReference>
<dbReference type="PROSITE" id="PS00107">
    <property type="entry name" value="PROTEIN_KINASE_ATP"/>
    <property type="match status" value="1"/>
</dbReference>
<reference evidence="8 9" key="1">
    <citation type="submission" date="2019-03" db="EMBL/GenBank/DDBJ databases">
        <title>Draft genome sequences of novel Actinobacteria.</title>
        <authorList>
            <person name="Sahin N."/>
            <person name="Ay H."/>
            <person name="Saygin H."/>
        </authorList>
    </citation>
    <scope>NUCLEOTIDE SEQUENCE [LARGE SCALE GENOMIC DNA]</scope>
    <source>
        <strain evidence="8 9">H3C3</strain>
    </source>
</reference>
<feature type="non-terminal residue" evidence="8">
    <location>
        <position position="297"/>
    </location>
</feature>
<dbReference type="GO" id="GO:0004674">
    <property type="term" value="F:protein serine/threonine kinase activity"/>
    <property type="evidence" value="ECO:0007669"/>
    <property type="project" value="UniProtKB-KW"/>
</dbReference>
<comment type="caution">
    <text evidence="8">The sequence shown here is derived from an EMBL/GenBank/DDBJ whole genome shotgun (WGS) entry which is preliminary data.</text>
</comment>
<keyword evidence="1" id="KW-0808">Transferase</keyword>
<dbReference type="InterPro" id="IPR011009">
    <property type="entry name" value="Kinase-like_dom_sf"/>
</dbReference>
<evidence type="ECO:0000313" key="8">
    <source>
        <dbReference type="EMBL" id="TDD80069.1"/>
    </source>
</evidence>
<evidence type="ECO:0000259" key="7">
    <source>
        <dbReference type="PROSITE" id="PS50011"/>
    </source>
</evidence>
<evidence type="ECO:0000313" key="9">
    <source>
        <dbReference type="Proteomes" id="UP000294513"/>
    </source>
</evidence>
<dbReference type="OrthoDB" id="3915799at2"/>
<organism evidence="8 9">
    <name type="scientific">Actinomadura rubrisoli</name>
    <dbReference type="NCBI Taxonomy" id="2530368"/>
    <lineage>
        <taxon>Bacteria</taxon>
        <taxon>Bacillati</taxon>
        <taxon>Actinomycetota</taxon>
        <taxon>Actinomycetes</taxon>
        <taxon>Streptosporangiales</taxon>
        <taxon>Thermomonosporaceae</taxon>
        <taxon>Actinomadura</taxon>
    </lineage>
</organism>
<dbReference type="InterPro" id="IPR008271">
    <property type="entry name" value="Ser/Thr_kinase_AS"/>
</dbReference>
<dbReference type="Gene3D" id="1.10.510.10">
    <property type="entry name" value="Transferase(Phosphotransferase) domain 1"/>
    <property type="match status" value="1"/>
</dbReference>
<keyword evidence="9" id="KW-1185">Reference proteome</keyword>
<feature type="domain" description="Protein kinase" evidence="7">
    <location>
        <begin position="28"/>
        <end position="290"/>
    </location>
</feature>
<feature type="region of interest" description="Disordered" evidence="6">
    <location>
        <begin position="1"/>
        <end position="24"/>
    </location>
</feature>
<accession>A0A4R5B5I2</accession>
<evidence type="ECO:0000256" key="3">
    <source>
        <dbReference type="ARBA" id="ARBA00022777"/>
    </source>
</evidence>